<evidence type="ECO:0000313" key="2">
    <source>
        <dbReference type="EMBL" id="SCC49986.1"/>
    </source>
</evidence>
<dbReference type="OrthoDB" id="9794917at2"/>
<keyword evidence="3" id="KW-1185">Reference proteome</keyword>
<dbReference type="SUPFAM" id="SSF54593">
    <property type="entry name" value="Glyoxalase/Bleomycin resistance protein/Dihydroxybiphenyl dioxygenase"/>
    <property type="match status" value="1"/>
</dbReference>
<dbReference type="InterPro" id="IPR037523">
    <property type="entry name" value="VOC_core"/>
</dbReference>
<dbReference type="PANTHER" id="PTHR36437:SF2">
    <property type="entry name" value="GLYOXALASE_BLEOMYCIN RESISTANCE PROTEIN_DIOXYGENASE"/>
    <property type="match status" value="1"/>
</dbReference>
<reference evidence="2 3" key="1">
    <citation type="submission" date="2016-08" db="EMBL/GenBank/DDBJ databases">
        <authorList>
            <person name="Seilhamer J.J."/>
        </authorList>
    </citation>
    <scope>NUCLEOTIDE SEQUENCE [LARGE SCALE GENOMIC DNA]</scope>
    <source>
        <strain evidence="2 3">A37T2</strain>
    </source>
</reference>
<dbReference type="Pfam" id="PF00903">
    <property type="entry name" value="Glyoxalase"/>
    <property type="match status" value="1"/>
</dbReference>
<dbReference type="EMBL" id="FMAR01000011">
    <property type="protein sequence ID" value="SCC49986.1"/>
    <property type="molecule type" value="Genomic_DNA"/>
</dbReference>
<feature type="domain" description="VOC" evidence="1">
    <location>
        <begin position="4"/>
        <end position="127"/>
    </location>
</feature>
<dbReference type="Proteomes" id="UP000242818">
    <property type="component" value="Unassembled WGS sequence"/>
</dbReference>
<name>A0A1C4F2E5_9BACT</name>
<dbReference type="InterPro" id="IPR029068">
    <property type="entry name" value="Glyas_Bleomycin-R_OHBP_Dase"/>
</dbReference>
<dbReference type="Gene3D" id="3.10.180.10">
    <property type="entry name" value="2,3-Dihydroxybiphenyl 1,2-Dioxygenase, domain 1"/>
    <property type="match status" value="1"/>
</dbReference>
<dbReference type="InterPro" id="IPR004360">
    <property type="entry name" value="Glyas_Fos-R_dOase_dom"/>
</dbReference>
<organism evidence="2 3">
    <name type="scientific">Chitinophaga costaii</name>
    <dbReference type="NCBI Taxonomy" id="1335309"/>
    <lineage>
        <taxon>Bacteria</taxon>
        <taxon>Pseudomonadati</taxon>
        <taxon>Bacteroidota</taxon>
        <taxon>Chitinophagia</taxon>
        <taxon>Chitinophagales</taxon>
        <taxon>Chitinophagaceae</taxon>
        <taxon>Chitinophaga</taxon>
    </lineage>
</organism>
<dbReference type="PANTHER" id="PTHR36437">
    <property type="entry name" value="GLYOXALASE/BLEOMYCIN RESISTANCE PROTEIN/DIOXYGENASE"/>
    <property type="match status" value="1"/>
</dbReference>
<evidence type="ECO:0000259" key="1">
    <source>
        <dbReference type="PROSITE" id="PS51819"/>
    </source>
</evidence>
<protein>
    <recommendedName>
        <fullName evidence="1">VOC domain-containing protein</fullName>
    </recommendedName>
</protein>
<evidence type="ECO:0000313" key="3">
    <source>
        <dbReference type="Proteomes" id="UP000242818"/>
    </source>
</evidence>
<dbReference type="STRING" id="1335309.GA0116948_11152"/>
<accession>A0A1C4F2E5</accession>
<gene>
    <name evidence="2" type="ORF">GA0116948_11152</name>
</gene>
<proteinExistence type="predicted"/>
<dbReference type="AlphaFoldDB" id="A0A1C4F2E5"/>
<sequence>METTLGRAVILVTDYDAAFAFYEKNFFCHKLFESTTPEGKRFLHVGFSEDDAVGIWFMEASTEEQQASVGKQTAGQPTLVIYTDDAAGMYAHVKANDVQLIGNLAGRETPFFHCLDLYGNRLVVVQF</sequence>
<dbReference type="PROSITE" id="PS51819">
    <property type="entry name" value="VOC"/>
    <property type="match status" value="1"/>
</dbReference>
<dbReference type="RefSeq" id="WP_089713650.1">
    <property type="nucleotide sequence ID" value="NZ_FMAR01000011.1"/>
</dbReference>